<proteinExistence type="predicted"/>
<keyword evidence="2" id="KW-1185">Reference proteome</keyword>
<name>A0A4Y7SZ35_COPMI</name>
<comment type="caution">
    <text evidence="1">The sequence shown here is derived from an EMBL/GenBank/DDBJ whole genome shotgun (WGS) entry which is preliminary data.</text>
</comment>
<evidence type="ECO:0000313" key="1">
    <source>
        <dbReference type="EMBL" id="TEB27127.1"/>
    </source>
</evidence>
<sequence length="674" mass="75812">MRSKACIHVGSVRAIENGGTECSDCGDVSLSSHCKDLGTCQRPCIPWGIWVEGTAWTEAKKLLHIAYNHHYGTISVHSTHQRRLHTDGWGGSLSPVAHCGEQAETRHARLENRGQESSSGGTHQGDRGSHCCSGIGACCRDRVFRPAPYDVLSVILMCCLDTMDGPLFALYGRAQKHISVTLSQVSQEWWRLALVWGLEDGNQEWCRKLEYRREEVVLWTQRASRSPIKIKIDTSPNELPELNDAYSVQAQAQHKLLVDATFPDEPFRSTTTRVSLAYVAPHHFSALYRWVDTGEISHLQGRPPPYHFGSRTPNYVTFKMGSSVSPVHQFPLSGQQALRTLKSLLQMYECVLELDREYGTIPVQPIPTILPKFTRLAFTPQPPPPGFASSLDLPSLKRLDLTRYRVDLCHLPRTDAHDGALGLLQRFGHQPQVVTLYPLSIPCTSLPRYLQPVPNIISLEIHTTEGGFLRLSSTPCLIQQPLACPMLESLKVLTQGTSEQGSVERALAEIVAQRRVGGAGVVADLRSVNILFQAQRPRFDIRRELAESGVDLHGDIVTQYDCRLKLSSFNLKCPPSARFGAHTRPIRTPLSENFSRSVPWVRWFGTKPGVWAHSRLENITLLFLEEYFQRLVKSPLPAFHLLIPVPSSLRRQCTRERWLQKPRILTHDGRVIRE</sequence>
<gene>
    <name evidence="1" type="ORF">FA13DRAFT_1712709</name>
</gene>
<reference evidence="1 2" key="1">
    <citation type="journal article" date="2019" name="Nat. Ecol. Evol.">
        <title>Megaphylogeny resolves global patterns of mushroom evolution.</title>
        <authorList>
            <person name="Varga T."/>
            <person name="Krizsan K."/>
            <person name="Foldi C."/>
            <person name="Dima B."/>
            <person name="Sanchez-Garcia M."/>
            <person name="Sanchez-Ramirez S."/>
            <person name="Szollosi G.J."/>
            <person name="Szarkandi J.G."/>
            <person name="Papp V."/>
            <person name="Albert L."/>
            <person name="Andreopoulos W."/>
            <person name="Angelini C."/>
            <person name="Antonin V."/>
            <person name="Barry K.W."/>
            <person name="Bougher N.L."/>
            <person name="Buchanan P."/>
            <person name="Buyck B."/>
            <person name="Bense V."/>
            <person name="Catcheside P."/>
            <person name="Chovatia M."/>
            <person name="Cooper J."/>
            <person name="Damon W."/>
            <person name="Desjardin D."/>
            <person name="Finy P."/>
            <person name="Geml J."/>
            <person name="Haridas S."/>
            <person name="Hughes K."/>
            <person name="Justo A."/>
            <person name="Karasinski D."/>
            <person name="Kautmanova I."/>
            <person name="Kiss B."/>
            <person name="Kocsube S."/>
            <person name="Kotiranta H."/>
            <person name="LaButti K.M."/>
            <person name="Lechner B.E."/>
            <person name="Liimatainen K."/>
            <person name="Lipzen A."/>
            <person name="Lukacs Z."/>
            <person name="Mihaltcheva S."/>
            <person name="Morgado L.N."/>
            <person name="Niskanen T."/>
            <person name="Noordeloos M.E."/>
            <person name="Ohm R.A."/>
            <person name="Ortiz-Santana B."/>
            <person name="Ovrebo C."/>
            <person name="Racz N."/>
            <person name="Riley R."/>
            <person name="Savchenko A."/>
            <person name="Shiryaev A."/>
            <person name="Soop K."/>
            <person name="Spirin V."/>
            <person name="Szebenyi C."/>
            <person name="Tomsovsky M."/>
            <person name="Tulloss R.E."/>
            <person name="Uehling J."/>
            <person name="Grigoriev I.V."/>
            <person name="Vagvolgyi C."/>
            <person name="Papp T."/>
            <person name="Martin F.M."/>
            <person name="Miettinen O."/>
            <person name="Hibbett D.S."/>
            <person name="Nagy L.G."/>
        </authorList>
    </citation>
    <scope>NUCLEOTIDE SEQUENCE [LARGE SCALE GENOMIC DNA]</scope>
    <source>
        <strain evidence="1 2">FP101781</strain>
    </source>
</reference>
<protein>
    <submittedName>
        <fullName evidence="1">Uncharacterized protein</fullName>
    </submittedName>
</protein>
<dbReference type="Proteomes" id="UP000298030">
    <property type="component" value="Unassembled WGS sequence"/>
</dbReference>
<dbReference type="EMBL" id="QPFP01000042">
    <property type="protein sequence ID" value="TEB27127.1"/>
    <property type="molecule type" value="Genomic_DNA"/>
</dbReference>
<dbReference type="AlphaFoldDB" id="A0A4Y7SZ35"/>
<organism evidence="1 2">
    <name type="scientific">Coprinellus micaceus</name>
    <name type="common">Glistening ink-cap mushroom</name>
    <name type="synonym">Coprinus micaceus</name>
    <dbReference type="NCBI Taxonomy" id="71717"/>
    <lineage>
        <taxon>Eukaryota</taxon>
        <taxon>Fungi</taxon>
        <taxon>Dikarya</taxon>
        <taxon>Basidiomycota</taxon>
        <taxon>Agaricomycotina</taxon>
        <taxon>Agaricomycetes</taxon>
        <taxon>Agaricomycetidae</taxon>
        <taxon>Agaricales</taxon>
        <taxon>Agaricineae</taxon>
        <taxon>Psathyrellaceae</taxon>
        <taxon>Coprinellus</taxon>
    </lineage>
</organism>
<evidence type="ECO:0000313" key="2">
    <source>
        <dbReference type="Proteomes" id="UP000298030"/>
    </source>
</evidence>
<accession>A0A4Y7SZ35</accession>